<reference evidence="2 3" key="1">
    <citation type="journal article" date="2016" name="Mol. Biol. Evol.">
        <title>Comparative Genomics of Early-Diverging Mushroom-Forming Fungi Provides Insights into the Origins of Lignocellulose Decay Capabilities.</title>
        <authorList>
            <person name="Nagy L.G."/>
            <person name="Riley R."/>
            <person name="Tritt A."/>
            <person name="Adam C."/>
            <person name="Daum C."/>
            <person name="Floudas D."/>
            <person name="Sun H."/>
            <person name="Yadav J.S."/>
            <person name="Pangilinan J."/>
            <person name="Larsson K.H."/>
            <person name="Matsuura K."/>
            <person name="Barry K."/>
            <person name="Labutti K."/>
            <person name="Kuo R."/>
            <person name="Ohm R.A."/>
            <person name="Bhattacharya S.S."/>
            <person name="Shirouzu T."/>
            <person name="Yoshinaga Y."/>
            <person name="Martin F.M."/>
            <person name="Grigoriev I.V."/>
            <person name="Hibbett D.S."/>
        </authorList>
    </citation>
    <scope>NUCLEOTIDE SEQUENCE [LARGE SCALE GENOMIC DNA]</scope>
    <source>
        <strain evidence="2 3">L-15889</strain>
    </source>
</reference>
<dbReference type="OrthoDB" id="2758542at2759"/>
<feature type="region of interest" description="Disordered" evidence="1">
    <location>
        <begin position="98"/>
        <end position="126"/>
    </location>
</feature>
<dbReference type="EMBL" id="KV429102">
    <property type="protein sequence ID" value="KZT65641.1"/>
    <property type="molecule type" value="Genomic_DNA"/>
</dbReference>
<feature type="compositionally biased region" description="Pro residues" evidence="1">
    <location>
        <begin position="104"/>
        <end position="113"/>
    </location>
</feature>
<name>A0A165MG41_9APHY</name>
<keyword evidence="3" id="KW-1185">Reference proteome</keyword>
<feature type="region of interest" description="Disordered" evidence="1">
    <location>
        <begin position="153"/>
        <end position="198"/>
    </location>
</feature>
<dbReference type="Proteomes" id="UP000076727">
    <property type="component" value="Unassembled WGS sequence"/>
</dbReference>
<evidence type="ECO:0000313" key="2">
    <source>
        <dbReference type="EMBL" id="KZT65641.1"/>
    </source>
</evidence>
<dbReference type="AlphaFoldDB" id="A0A165MG41"/>
<proteinExistence type="predicted"/>
<evidence type="ECO:0000313" key="3">
    <source>
        <dbReference type="Proteomes" id="UP000076727"/>
    </source>
</evidence>
<feature type="region of interest" description="Disordered" evidence="1">
    <location>
        <begin position="1"/>
        <end position="71"/>
    </location>
</feature>
<sequence length="198" mass="21479">MQRPAHGRAASEPISRSRFSTVVDRRPRSISDQSSVAVDDDRPLPGSASNAVTAMPTDAISTQVGRVQVDEQVSREAEALLNEAPEFDRRVEDVMRSLEASELPPSPPAPFVEPPHEEARPPCPPCTDAVAEVVHDSEPPFLTDGRGRVVWSNMSAGRHRDGRRVRSATASVPTQQKGRRDAPDVDTTVARNAEDSAD</sequence>
<gene>
    <name evidence="2" type="ORF">DAEQUDRAFT_517024</name>
</gene>
<accession>A0A165MG41</accession>
<evidence type="ECO:0000256" key="1">
    <source>
        <dbReference type="SAM" id="MobiDB-lite"/>
    </source>
</evidence>
<organism evidence="2 3">
    <name type="scientific">Daedalea quercina L-15889</name>
    <dbReference type="NCBI Taxonomy" id="1314783"/>
    <lineage>
        <taxon>Eukaryota</taxon>
        <taxon>Fungi</taxon>
        <taxon>Dikarya</taxon>
        <taxon>Basidiomycota</taxon>
        <taxon>Agaricomycotina</taxon>
        <taxon>Agaricomycetes</taxon>
        <taxon>Polyporales</taxon>
        <taxon>Fomitopsis</taxon>
    </lineage>
</organism>
<protein>
    <submittedName>
        <fullName evidence="2">Uncharacterized protein</fullName>
    </submittedName>
</protein>